<accession>A0A9P8K0Z8</accession>
<reference evidence="2" key="2">
    <citation type="submission" date="2021-08" db="EMBL/GenBank/DDBJ databases">
        <authorList>
            <person name="Gostincar C."/>
            <person name="Sun X."/>
            <person name="Song Z."/>
            <person name="Gunde-Cimerman N."/>
        </authorList>
    </citation>
    <scope>NUCLEOTIDE SEQUENCE</scope>
    <source>
        <strain evidence="2">EXF-8016</strain>
    </source>
</reference>
<feature type="non-terminal residue" evidence="2">
    <location>
        <position position="652"/>
    </location>
</feature>
<evidence type="ECO:0000256" key="1">
    <source>
        <dbReference type="SAM" id="MobiDB-lite"/>
    </source>
</evidence>
<proteinExistence type="predicted"/>
<evidence type="ECO:0000313" key="2">
    <source>
        <dbReference type="EMBL" id="KAH0210305.1"/>
    </source>
</evidence>
<name>A0A9P8K0Z8_AURME</name>
<dbReference type="EMBL" id="JAHFYH010000177">
    <property type="protein sequence ID" value="KAH0210305.1"/>
    <property type="molecule type" value="Genomic_DNA"/>
</dbReference>
<feature type="region of interest" description="Disordered" evidence="1">
    <location>
        <begin position="225"/>
        <end position="256"/>
    </location>
</feature>
<gene>
    <name evidence="2" type="ORF">KCV03_g10098</name>
</gene>
<comment type="caution">
    <text evidence="2">The sequence shown here is derived from an EMBL/GenBank/DDBJ whole genome shotgun (WGS) entry which is preliminary data.</text>
</comment>
<sequence length="652" mass="71291">MATRAEMDHLASKLSTLDTFSWVVRGLPVVALMQEEGPHVAETLGQPLDKNGAGHVLRLWIGVDRTSMDLFITLTIRIRVSQKRLRPGAGRLMYLVVPAEHLLLQSALVDYGDKLPLGIFDMPTDLATGNYKLTQTSFDVPSVESRVIMPEYEFRTTPPAQSLAMLRTLKRLSTSHHFDLYANPHEDFDRGIRDACDMLSSNQGRRVKTPTVDLKALYPGNRPGGVNLWSNQGLPEDEPSTVEKHDATTSSALGPPTASVVQLPPYEPPFTIPSTAFGQEGTAIHPAPEDIKSGSVAAQPRLDHHDFFSPLPPSSPPVAQSSLSCGYSATFLSSMFTPIDTTADPPVYTVKAFPDFLPATAKHPEASEHRVQRQASVSFDVEVAASSPVIATPRCTPGPTGSSVRVTDSLKRNRSLRYSGTDVGDSEDPPSNKISVVDRTLSRRIHSLQELFGSDIVLVSPTVVDSAPPFLQQTTISEEDVDRETEEGKAAPMTEWLTEAWKYCPDAYRLFNAELSWFGSALACGADRRVIADCHLSCTLALIRHCTRIAIAASPDATGLTDGNLVRDADLSALLTWLCELHLGADLKLFPALLDLSLLGQRVLSTCPRAVELDALKLQYTRQKAVIVSRAYLRFGQQPDRDDHEILARISA</sequence>
<dbReference type="AlphaFoldDB" id="A0A9P8K0Z8"/>
<organism evidence="2 3">
    <name type="scientific">Aureobasidium melanogenum</name>
    <name type="common">Aureobasidium pullulans var. melanogenum</name>
    <dbReference type="NCBI Taxonomy" id="46634"/>
    <lineage>
        <taxon>Eukaryota</taxon>
        <taxon>Fungi</taxon>
        <taxon>Dikarya</taxon>
        <taxon>Ascomycota</taxon>
        <taxon>Pezizomycotina</taxon>
        <taxon>Dothideomycetes</taxon>
        <taxon>Dothideomycetidae</taxon>
        <taxon>Dothideales</taxon>
        <taxon>Saccotheciaceae</taxon>
        <taxon>Aureobasidium</taxon>
    </lineage>
</organism>
<dbReference type="Proteomes" id="UP000767238">
    <property type="component" value="Unassembled WGS sequence"/>
</dbReference>
<reference evidence="2" key="1">
    <citation type="journal article" date="2021" name="J Fungi (Basel)">
        <title>Virulence traits and population genomics of the black yeast Aureobasidium melanogenum.</title>
        <authorList>
            <person name="Cernosa A."/>
            <person name="Sun X."/>
            <person name="Gostincar C."/>
            <person name="Fang C."/>
            <person name="Gunde-Cimerman N."/>
            <person name="Song Z."/>
        </authorList>
    </citation>
    <scope>NUCLEOTIDE SEQUENCE</scope>
    <source>
        <strain evidence="2">EXF-8016</strain>
    </source>
</reference>
<evidence type="ECO:0000313" key="3">
    <source>
        <dbReference type="Proteomes" id="UP000767238"/>
    </source>
</evidence>
<protein>
    <submittedName>
        <fullName evidence="2">Uncharacterized protein</fullName>
    </submittedName>
</protein>